<feature type="domain" description="Glucose-methanol-choline oxidoreductase N-terminal" evidence="6">
    <location>
        <begin position="185"/>
        <end position="264"/>
    </location>
</feature>
<dbReference type="Proteomes" id="UP000236286">
    <property type="component" value="Unassembled WGS sequence"/>
</dbReference>
<evidence type="ECO:0000256" key="4">
    <source>
        <dbReference type="ARBA" id="ARBA00022827"/>
    </source>
</evidence>
<dbReference type="AlphaFoldDB" id="A0A2J7TM40"/>
<dbReference type="InterPro" id="IPR000172">
    <property type="entry name" value="GMC_OxRdtase_N"/>
</dbReference>
<organism evidence="9 10">
    <name type="scientific">Methylocella silvestris</name>
    <dbReference type="NCBI Taxonomy" id="199596"/>
    <lineage>
        <taxon>Bacteria</taxon>
        <taxon>Pseudomonadati</taxon>
        <taxon>Pseudomonadota</taxon>
        <taxon>Alphaproteobacteria</taxon>
        <taxon>Hyphomicrobiales</taxon>
        <taxon>Beijerinckiaceae</taxon>
        <taxon>Methylocella</taxon>
    </lineage>
</organism>
<comment type="cofactor">
    <cofactor evidence="1">
        <name>FAD</name>
        <dbReference type="ChEBI" id="CHEBI:57692"/>
    </cofactor>
</comment>
<evidence type="ECO:0000313" key="10">
    <source>
        <dbReference type="Proteomes" id="UP000236286"/>
    </source>
</evidence>
<evidence type="ECO:0000256" key="5">
    <source>
        <dbReference type="ARBA" id="ARBA00023002"/>
    </source>
</evidence>
<dbReference type="InterPro" id="IPR007867">
    <property type="entry name" value="GMC_OxRtase_C"/>
</dbReference>
<dbReference type="Pfam" id="PF01266">
    <property type="entry name" value="DAO"/>
    <property type="match status" value="1"/>
</dbReference>
<keyword evidence="5" id="KW-0560">Oxidoreductase</keyword>
<dbReference type="InterPro" id="IPR006076">
    <property type="entry name" value="FAD-dep_OxRdtase"/>
</dbReference>
<dbReference type="PANTHER" id="PTHR42784">
    <property type="entry name" value="PYRANOSE 2-OXIDASE"/>
    <property type="match status" value="1"/>
</dbReference>
<dbReference type="GO" id="GO:0016614">
    <property type="term" value="F:oxidoreductase activity, acting on CH-OH group of donors"/>
    <property type="evidence" value="ECO:0007669"/>
    <property type="project" value="InterPro"/>
</dbReference>
<dbReference type="Pfam" id="PF00732">
    <property type="entry name" value="GMC_oxred_N"/>
    <property type="match status" value="1"/>
</dbReference>
<dbReference type="EMBL" id="PDZR01000001">
    <property type="protein sequence ID" value="PNG27846.1"/>
    <property type="molecule type" value="Genomic_DNA"/>
</dbReference>
<dbReference type="Gene3D" id="3.50.50.60">
    <property type="entry name" value="FAD/NAD(P)-binding domain"/>
    <property type="match status" value="2"/>
</dbReference>
<sequence>MLIDARQVDARSVVLADVCIVGAGAAGISMALELAEKGIEVALLEGGGVESDPVTQSLYGGENVGLAHEPPEESRCRYLGGSTNCWGGWCRPMDDGDFDVRPWVPNSGWPMTKADLTPYYRRAHPWVELSDIDYEIGHWAAKIARGKAKLLPVDGSGLCTIIDQFSPPTRFGAVYRSRLSHAPKLKLFLFANVTEILTNLSATQATGVRVATLNGNEFRVFAKAVALAAGGIENPRLLLASNAIAEAGLGNANDLVGRYYMDHPRIHSTRVAIADAEPYRALYDATLPRLLRGSGKNRLSFAAHLAPGADMQRQMRLPNSRTYLVARSGNDVSKTYFALKALRRAIRGRKQFGYPMSRVWRDLTRQAPVLLAHAPRTAIIMGEALLSPFLRRRNFYLETVIEPVPNPQSRVSLLDERDRLGVPKVQLDWRLTSLDKDHYFALNAIIVAALTTSGLVSPFDVLCQPDAWPSEIIGCWHHMGTTRMHRDPAQGVVDADCEVHGVRNLFIAGSSVFPTVGSDSPTLTLVALALRLSDRIATLFLSRDVATRS</sequence>
<evidence type="ECO:0000313" key="9">
    <source>
        <dbReference type="EMBL" id="PNG27846.1"/>
    </source>
</evidence>
<protein>
    <submittedName>
        <fullName evidence="9">FAD-dependent oxidoreductase</fullName>
    </submittedName>
</protein>
<name>A0A2J7TM40_METSI</name>
<evidence type="ECO:0000256" key="1">
    <source>
        <dbReference type="ARBA" id="ARBA00001974"/>
    </source>
</evidence>
<dbReference type="OrthoDB" id="9798604at2"/>
<keyword evidence="3" id="KW-0285">Flavoprotein</keyword>
<evidence type="ECO:0000259" key="6">
    <source>
        <dbReference type="Pfam" id="PF00732"/>
    </source>
</evidence>
<proteinExistence type="inferred from homology"/>
<evidence type="ECO:0000256" key="2">
    <source>
        <dbReference type="ARBA" id="ARBA00010790"/>
    </source>
</evidence>
<keyword evidence="4" id="KW-0274">FAD</keyword>
<evidence type="ECO:0000256" key="3">
    <source>
        <dbReference type="ARBA" id="ARBA00022630"/>
    </source>
</evidence>
<dbReference type="GO" id="GO:0050660">
    <property type="term" value="F:flavin adenine dinucleotide binding"/>
    <property type="evidence" value="ECO:0007669"/>
    <property type="project" value="InterPro"/>
</dbReference>
<dbReference type="RefSeq" id="WP_102842155.1">
    <property type="nucleotide sequence ID" value="NZ_PDZR01000001.1"/>
</dbReference>
<dbReference type="Pfam" id="PF05199">
    <property type="entry name" value="GMC_oxred_C"/>
    <property type="match status" value="1"/>
</dbReference>
<dbReference type="PANTHER" id="PTHR42784:SF1">
    <property type="entry name" value="PYRANOSE 2-OXIDASE"/>
    <property type="match status" value="1"/>
</dbReference>
<feature type="domain" description="FAD dependent oxidoreductase" evidence="7">
    <location>
        <begin position="17"/>
        <end position="47"/>
    </location>
</feature>
<comment type="similarity">
    <text evidence="2">Belongs to the GMC oxidoreductase family.</text>
</comment>
<accession>A0A2J7TM40</accession>
<reference evidence="9 10" key="1">
    <citation type="submission" date="2017-10" db="EMBL/GenBank/DDBJ databases">
        <title>Genome announcement of Methylocella silvestris TVC from permafrost.</title>
        <authorList>
            <person name="Wang J."/>
            <person name="Geng K."/>
            <person name="Ul-Haque F."/>
            <person name="Crombie A.T."/>
            <person name="Street L.E."/>
            <person name="Wookey P.A."/>
            <person name="Murrell J.C."/>
            <person name="Pratscher J."/>
        </authorList>
    </citation>
    <scope>NUCLEOTIDE SEQUENCE [LARGE SCALE GENOMIC DNA]</scope>
    <source>
        <strain evidence="9 10">TVC</strain>
    </source>
</reference>
<dbReference type="InterPro" id="IPR036188">
    <property type="entry name" value="FAD/NAD-bd_sf"/>
</dbReference>
<feature type="domain" description="Glucose-methanol-choline oxidoreductase C-terminal" evidence="8">
    <location>
        <begin position="405"/>
        <end position="529"/>
    </location>
</feature>
<evidence type="ECO:0000259" key="8">
    <source>
        <dbReference type="Pfam" id="PF05199"/>
    </source>
</evidence>
<comment type="caution">
    <text evidence="9">The sequence shown here is derived from an EMBL/GenBank/DDBJ whole genome shotgun (WGS) entry which is preliminary data.</text>
</comment>
<dbReference type="SUPFAM" id="SSF51905">
    <property type="entry name" value="FAD/NAD(P)-binding domain"/>
    <property type="match status" value="1"/>
</dbReference>
<gene>
    <name evidence="9" type="ORF">CR492_02825</name>
</gene>
<evidence type="ECO:0000259" key="7">
    <source>
        <dbReference type="Pfam" id="PF01266"/>
    </source>
</evidence>
<dbReference type="InterPro" id="IPR051473">
    <property type="entry name" value="P2Ox-like"/>
</dbReference>